<comment type="caution">
    <text evidence="1">The sequence shown here is derived from an EMBL/GenBank/DDBJ whole genome shotgun (WGS) entry which is preliminary data.</text>
</comment>
<evidence type="ECO:0000313" key="1">
    <source>
        <dbReference type="EMBL" id="KAK9322159.1"/>
    </source>
</evidence>
<dbReference type="Proteomes" id="UP001489719">
    <property type="component" value="Unassembled WGS sequence"/>
</dbReference>
<proteinExistence type="predicted"/>
<gene>
    <name evidence="1" type="ORF">V1517DRAFT_324213</name>
</gene>
<keyword evidence="2" id="KW-1185">Reference proteome</keyword>
<dbReference type="EMBL" id="MU970082">
    <property type="protein sequence ID" value="KAK9322159.1"/>
    <property type="molecule type" value="Genomic_DNA"/>
</dbReference>
<protein>
    <submittedName>
        <fullName evidence="1">WLM domain-containing protein</fullName>
    </submittedName>
</protein>
<accession>A0ACC3TLZ6</accession>
<name>A0ACC3TLZ6_9ASCO</name>
<reference evidence="2" key="1">
    <citation type="journal article" date="2024" name="Front. Bioeng. Biotechnol.">
        <title>Genome-scale model development and genomic sequencing of the oleaginous clade Lipomyces.</title>
        <authorList>
            <person name="Czajka J.J."/>
            <person name="Han Y."/>
            <person name="Kim J."/>
            <person name="Mondo S.J."/>
            <person name="Hofstad B.A."/>
            <person name="Robles A."/>
            <person name="Haridas S."/>
            <person name="Riley R."/>
            <person name="LaButti K."/>
            <person name="Pangilinan J."/>
            <person name="Andreopoulos W."/>
            <person name="Lipzen A."/>
            <person name="Yan J."/>
            <person name="Wang M."/>
            <person name="Ng V."/>
            <person name="Grigoriev I.V."/>
            <person name="Spatafora J.W."/>
            <person name="Magnuson J.K."/>
            <person name="Baker S.E."/>
            <person name="Pomraning K.R."/>
        </authorList>
    </citation>
    <scope>NUCLEOTIDE SEQUENCE [LARGE SCALE GENOMIC DNA]</scope>
    <source>
        <strain evidence="2">CBS 10300</strain>
    </source>
</reference>
<organism evidence="1 2">
    <name type="scientific">Lipomyces orientalis</name>
    <dbReference type="NCBI Taxonomy" id="1233043"/>
    <lineage>
        <taxon>Eukaryota</taxon>
        <taxon>Fungi</taxon>
        <taxon>Dikarya</taxon>
        <taxon>Ascomycota</taxon>
        <taxon>Saccharomycotina</taxon>
        <taxon>Lipomycetes</taxon>
        <taxon>Lipomycetales</taxon>
        <taxon>Lipomycetaceae</taxon>
        <taxon>Lipomyces</taxon>
    </lineage>
</organism>
<sequence>MLSWAAQLGYIIRYVDVRNFSQFAMPLSITRFNAKNEQPNPRITFISPLPGSPPHSLDMLNRVAAIVFPIMKNHSLSITSLDENEHNREFWGINYNAGENIRLVLRGPDGRYLGFRQVLSVMIHELAHNKQMNHSKTFWAVRNQFMSELHTLQAKGYTGEGLYSRGYQLGTSAIVDSIPLSEQDMPRELCGGSYSRTRRTRAVHRRKRKRKFEGNGVKAGGDLLKRKELEGGKVNNRVPRVANSERGRELRMNAAQKRFENQAAKEEDEDEDEEVNEEYFDDRRLDTQDLTNDEKKWLKDEMMGMYDKTKEESIVTIDVGAVVDLDSESDTECNASSNLQPSTIRTSDLSKPKFEKQKSNAHPLACSQCTATNDANADICTVCNIVLRPNPDLHWRCRSDNCSGSFWNLKTCVICSCCGTRQPA</sequence>
<evidence type="ECO:0000313" key="2">
    <source>
        <dbReference type="Proteomes" id="UP001489719"/>
    </source>
</evidence>